<comment type="caution">
    <text evidence="3">The sequence shown here is derived from an EMBL/GenBank/DDBJ whole genome shotgun (WGS) entry which is preliminary data.</text>
</comment>
<proteinExistence type="predicted"/>
<organism evidence="3">
    <name type="scientific">Tanacetum cinerariifolium</name>
    <name type="common">Dalmatian daisy</name>
    <name type="synonym">Chrysanthemum cinerariifolium</name>
    <dbReference type="NCBI Taxonomy" id="118510"/>
    <lineage>
        <taxon>Eukaryota</taxon>
        <taxon>Viridiplantae</taxon>
        <taxon>Streptophyta</taxon>
        <taxon>Embryophyta</taxon>
        <taxon>Tracheophyta</taxon>
        <taxon>Spermatophyta</taxon>
        <taxon>Magnoliopsida</taxon>
        <taxon>eudicotyledons</taxon>
        <taxon>Gunneridae</taxon>
        <taxon>Pentapetalae</taxon>
        <taxon>asterids</taxon>
        <taxon>campanulids</taxon>
        <taxon>Asterales</taxon>
        <taxon>Asteraceae</taxon>
        <taxon>Asteroideae</taxon>
        <taxon>Anthemideae</taxon>
        <taxon>Anthemidinae</taxon>
        <taxon>Tanacetum</taxon>
    </lineage>
</organism>
<dbReference type="PANTHER" id="PTHR11439:SF495">
    <property type="entry name" value="REVERSE TRANSCRIPTASE, RNA-DEPENDENT DNA POLYMERASE-RELATED"/>
    <property type="match status" value="1"/>
</dbReference>
<dbReference type="Pfam" id="PF07727">
    <property type="entry name" value="RVT_2"/>
    <property type="match status" value="1"/>
</dbReference>
<dbReference type="EMBL" id="BKCJ010183457">
    <property type="protein sequence ID" value="GEY49635.1"/>
    <property type="molecule type" value="Genomic_DNA"/>
</dbReference>
<name>A0A699HNT4_TANCI</name>
<evidence type="ECO:0000259" key="2">
    <source>
        <dbReference type="Pfam" id="PF07727"/>
    </source>
</evidence>
<dbReference type="InterPro" id="IPR013103">
    <property type="entry name" value="RVT_2"/>
</dbReference>
<accession>A0A699HNT4</accession>
<dbReference type="PANTHER" id="PTHR11439">
    <property type="entry name" value="GAG-POL-RELATED RETROTRANSPOSON"/>
    <property type="match status" value="1"/>
</dbReference>
<feature type="domain" description="Reverse transcriptase Ty1/copia-type" evidence="2">
    <location>
        <begin position="313"/>
        <end position="458"/>
    </location>
</feature>
<reference evidence="3" key="1">
    <citation type="journal article" date="2019" name="Sci. Rep.">
        <title>Draft genome of Tanacetum cinerariifolium, the natural source of mosquito coil.</title>
        <authorList>
            <person name="Yamashiro T."/>
            <person name="Shiraishi A."/>
            <person name="Satake H."/>
            <person name="Nakayama K."/>
        </authorList>
    </citation>
    <scope>NUCLEOTIDE SEQUENCE</scope>
</reference>
<gene>
    <name evidence="3" type="ORF">Tci_421609</name>
</gene>
<protein>
    <submittedName>
        <fullName evidence="3">Retrovirus-related Pol polyprotein from transposon TNT 1-94</fullName>
    </submittedName>
</protein>
<feature type="region of interest" description="Disordered" evidence="1">
    <location>
        <begin position="129"/>
        <end position="150"/>
    </location>
</feature>
<sequence>MREGEITCGFGGKGTREVGRGVGYCSGKVGVHRNGWGRGSRFGGKRCWGVLYVHDLRSVEIEFPAIIFNDNLASDETLSCKPTVRSLNDNEIDFRISFDESGDKDYMVIYDKNSFSYKIISANDLKTDSENDNEKVNMSLFPSPEPSDNDDDKIDIKQSSGDMSVIQLPNVINAVVGAYACSTVDTAYSLNEYIVFDTGFNTAYPESHESVNVNFVEISEMASKQFSLEPGLYNLNEKGKSINPTVSQVEETSKKYLEDLFHNFYDEYIDSSKLKKSLTTNVETSNNEGEVFYEVCESFQGESSSSSMNDDVLVPKPEGKTVIKTKWIFKNKKDESCLVIRNKARLVAVGYSQQEGIDFYETFAPVARIEAIRLFLAYAAHKDFTVYQIDVKTAFFNGILKEEVYVAQPPGFVNKQYPDHVYALDKALYGLKQTPRAWYDVLSKLIDSGFQKVVEMIFQYLKGTINLGLWYPKDSGFDLTAYSDVDHAGCHLNRKSTSGSVQFLGDKLVCWSSK</sequence>
<evidence type="ECO:0000256" key="1">
    <source>
        <dbReference type="SAM" id="MobiDB-lite"/>
    </source>
</evidence>
<evidence type="ECO:0000313" key="3">
    <source>
        <dbReference type="EMBL" id="GEY49635.1"/>
    </source>
</evidence>
<dbReference type="AlphaFoldDB" id="A0A699HNT4"/>